<feature type="region of interest" description="Disordered" evidence="3">
    <location>
        <begin position="19"/>
        <end position="81"/>
    </location>
</feature>
<organism evidence="5 6">
    <name type="scientific">Caulochytrium protostelioides</name>
    <dbReference type="NCBI Taxonomy" id="1555241"/>
    <lineage>
        <taxon>Eukaryota</taxon>
        <taxon>Fungi</taxon>
        <taxon>Fungi incertae sedis</taxon>
        <taxon>Chytridiomycota</taxon>
        <taxon>Chytridiomycota incertae sedis</taxon>
        <taxon>Chytridiomycetes</taxon>
        <taxon>Caulochytriales</taxon>
        <taxon>Caulochytriaceae</taxon>
        <taxon>Caulochytrium</taxon>
    </lineage>
</organism>
<dbReference type="InterPro" id="IPR013918">
    <property type="entry name" value="Nucleotide_exch_fac_Fes1"/>
</dbReference>
<dbReference type="Gene3D" id="1.25.10.10">
    <property type="entry name" value="Leucine-rich Repeat Variant"/>
    <property type="match status" value="1"/>
</dbReference>
<dbReference type="Proteomes" id="UP000274922">
    <property type="component" value="Unassembled WGS sequence"/>
</dbReference>
<dbReference type="STRING" id="1555241.A0A4P9X178"/>
<dbReference type="Pfam" id="PF08609">
    <property type="entry name" value="Fes1"/>
    <property type="match status" value="1"/>
</dbReference>
<evidence type="ECO:0000256" key="1">
    <source>
        <dbReference type="ARBA" id="ARBA00011045"/>
    </source>
</evidence>
<evidence type="ECO:0000256" key="3">
    <source>
        <dbReference type="SAM" id="MobiDB-lite"/>
    </source>
</evidence>
<evidence type="ECO:0000313" key="5">
    <source>
        <dbReference type="EMBL" id="RKO98775.1"/>
    </source>
</evidence>
<feature type="compositionally biased region" description="Low complexity" evidence="3">
    <location>
        <begin position="20"/>
        <end position="81"/>
    </location>
</feature>
<dbReference type="InterPro" id="IPR050693">
    <property type="entry name" value="Hsp70_NEF-Inhibitors"/>
</dbReference>
<feature type="domain" description="Nucleotide exchange factor Fes1" evidence="4">
    <location>
        <begin position="8"/>
        <end position="151"/>
    </location>
</feature>
<keyword evidence="6" id="KW-1185">Reference proteome</keyword>
<dbReference type="GO" id="GO:0000774">
    <property type="term" value="F:adenyl-nucleotide exchange factor activity"/>
    <property type="evidence" value="ECO:0007669"/>
    <property type="project" value="TreeGrafter"/>
</dbReference>
<evidence type="ECO:0000256" key="2">
    <source>
        <dbReference type="ARBA" id="ARBA00022737"/>
    </source>
</evidence>
<dbReference type="AlphaFoldDB" id="A0A4P9X178"/>
<name>A0A4P9X178_9FUNG</name>
<evidence type="ECO:0000259" key="4">
    <source>
        <dbReference type="Pfam" id="PF08609"/>
    </source>
</evidence>
<dbReference type="SUPFAM" id="SSF48371">
    <property type="entry name" value="ARM repeat"/>
    <property type="match status" value="1"/>
</dbReference>
<dbReference type="InterPro" id="IPR011989">
    <property type="entry name" value="ARM-like"/>
</dbReference>
<accession>A0A4P9X178</accession>
<dbReference type="PANTHER" id="PTHR19316">
    <property type="entry name" value="PROTEIN FOLDING REGULATOR"/>
    <property type="match status" value="1"/>
</dbReference>
<proteinExistence type="inferred from homology"/>
<reference evidence="6" key="1">
    <citation type="journal article" date="2018" name="Nat. Microbiol.">
        <title>Leveraging single-cell genomics to expand the fungal tree of life.</title>
        <authorList>
            <person name="Ahrendt S.R."/>
            <person name="Quandt C.A."/>
            <person name="Ciobanu D."/>
            <person name="Clum A."/>
            <person name="Salamov A."/>
            <person name="Andreopoulos B."/>
            <person name="Cheng J.F."/>
            <person name="Woyke T."/>
            <person name="Pelin A."/>
            <person name="Henrissat B."/>
            <person name="Reynolds N.K."/>
            <person name="Benny G.L."/>
            <person name="Smith M.E."/>
            <person name="James T.Y."/>
            <person name="Grigoriev I.V."/>
        </authorList>
    </citation>
    <scope>NUCLEOTIDE SEQUENCE [LARGE SCALE GENOMIC DNA]</scope>
    <source>
        <strain evidence="6">ATCC 52028</strain>
    </source>
</reference>
<evidence type="ECO:0000313" key="6">
    <source>
        <dbReference type="Proteomes" id="UP000274922"/>
    </source>
</evidence>
<dbReference type="GO" id="GO:0005783">
    <property type="term" value="C:endoplasmic reticulum"/>
    <property type="evidence" value="ECO:0007669"/>
    <property type="project" value="TreeGrafter"/>
</dbReference>
<dbReference type="InterPro" id="IPR016024">
    <property type="entry name" value="ARM-type_fold"/>
</dbReference>
<gene>
    <name evidence="5" type="ORF">CXG81DRAFT_28430</name>
</gene>
<keyword evidence="2" id="KW-0677">Repeat</keyword>
<dbReference type="EMBL" id="ML014365">
    <property type="protein sequence ID" value="RKO98775.1"/>
    <property type="molecule type" value="Genomic_DNA"/>
</dbReference>
<protein>
    <recommendedName>
        <fullName evidence="4">Nucleotide exchange factor Fes1 domain-containing protein</fullName>
    </recommendedName>
</protein>
<dbReference type="OrthoDB" id="10250458at2759"/>
<dbReference type="PANTHER" id="PTHR19316:SF18">
    <property type="entry name" value="HSP70-BINDING PROTEIN 1"/>
    <property type="match status" value="1"/>
</dbReference>
<sequence length="321" mass="33860">MTRLTTSELLAWSVAHSDLPPADAAANPDDTAAASVPPPTAATTDAAAAPASASASASNPAAWQLGPSAPGLAPSTSSSAAAPAPSAAAVASSSTPLDTRWLDVILGKEDAVRMKECMAQMEDAATDVDARLVAADDLSMLVESLDNANDLRPLGLWPRLFALLRGAPEAELRSAIAFVIATAVANNERSQTDLVDAGGFPVLVDAFERETDDDVLVRVLSCFAQVVQHHEKAFTLLIEANVVNQVLFVLERTSSERLKKRACYLIANLLSSEHSWMTRQVHATMNRSVALRVLPALTSDDPDTLAKRDTILRLLSEGATS</sequence>
<comment type="similarity">
    <text evidence="1">Belongs to the FES1 family.</text>
</comment>